<sequence>MRINRSRIAVGMILAAVLAVMADPATAAPHNRPQKTDPAVVATDRGPVRGTVDGRTRTFQGIPYAAPPVGELRWTAPRPAAPWAGVRDADRPGNPCPQLPDPVSGQTGSVTEDCLYLNVTTPRGRPERPRPVLVWLHGGAFRGGDGGDFDERRLAATGDVVVVNLNYRLGVLGFLGYPGLAGSGTFGLQDQQAALRWVQRNIAAFGGDPGNVTLFGESAGADAVCAQLVSPTAAELFHRVVMQSANCSSANFVDVILPGAGPTSDTWKPVATAEQLGSALAANALGCADLDCLRSRSVAELLADTSVYWSPAIGTPTLPLHPAEALRQGRFHRVPVLYGHTRDEGSFFVAGFYGGLDEPTYQWLLGSAFGARAGEVADRYADAGSPSLAWSAIVTDRGYVCPSAESARHLRDRVPTYVYEFADRDVPQMFSFPQPPPFPLGAYHGSELPFLHDLTNVSVELTAAQRGLSRQMIGYWTRFAATGDPNGPGTPYWSRRSAQSLAPGAVGPVDLAAAHHCAFWASFG</sequence>
<dbReference type="EC" id="3.1.1.-" evidence="3"/>
<evidence type="ECO:0000313" key="6">
    <source>
        <dbReference type="EMBL" id="MEE6261848.1"/>
    </source>
</evidence>
<dbReference type="Proteomes" id="UP001332243">
    <property type="component" value="Unassembled WGS sequence"/>
</dbReference>
<reference evidence="6 7" key="1">
    <citation type="submission" date="2024-01" db="EMBL/GenBank/DDBJ databases">
        <title>Genome insights into Plantactinospora sonchi sp. nov.</title>
        <authorList>
            <person name="Wang L."/>
        </authorList>
    </citation>
    <scope>NUCLEOTIDE SEQUENCE [LARGE SCALE GENOMIC DNA]</scope>
    <source>
        <strain evidence="6 7">NEAU-QY2</strain>
    </source>
</reference>
<dbReference type="InterPro" id="IPR002018">
    <property type="entry name" value="CarbesteraseB"/>
</dbReference>
<dbReference type="RefSeq" id="WP_331216930.1">
    <property type="nucleotide sequence ID" value="NZ_JAZGQK010000023.1"/>
</dbReference>
<evidence type="ECO:0000256" key="2">
    <source>
        <dbReference type="ARBA" id="ARBA00022801"/>
    </source>
</evidence>
<keyword evidence="7" id="KW-1185">Reference proteome</keyword>
<evidence type="ECO:0000313" key="7">
    <source>
        <dbReference type="Proteomes" id="UP001332243"/>
    </source>
</evidence>
<comment type="caution">
    <text evidence="6">The sequence shown here is derived from an EMBL/GenBank/DDBJ whole genome shotgun (WGS) entry which is preliminary data.</text>
</comment>
<evidence type="ECO:0000259" key="5">
    <source>
        <dbReference type="Pfam" id="PF00135"/>
    </source>
</evidence>
<evidence type="ECO:0000256" key="3">
    <source>
        <dbReference type="RuleBase" id="RU361235"/>
    </source>
</evidence>
<dbReference type="Gene3D" id="3.40.50.1820">
    <property type="entry name" value="alpha/beta hydrolase"/>
    <property type="match status" value="1"/>
</dbReference>
<dbReference type="SUPFAM" id="SSF53474">
    <property type="entry name" value="alpha/beta-Hydrolases"/>
    <property type="match status" value="1"/>
</dbReference>
<proteinExistence type="inferred from homology"/>
<dbReference type="EMBL" id="JAZGQK010000023">
    <property type="protein sequence ID" value="MEE6261848.1"/>
    <property type="molecule type" value="Genomic_DNA"/>
</dbReference>
<dbReference type="PANTHER" id="PTHR11559">
    <property type="entry name" value="CARBOXYLESTERASE"/>
    <property type="match status" value="1"/>
</dbReference>
<dbReference type="Pfam" id="PF00135">
    <property type="entry name" value="COesterase"/>
    <property type="match status" value="2"/>
</dbReference>
<dbReference type="PROSITE" id="PS00122">
    <property type="entry name" value="CARBOXYLESTERASE_B_1"/>
    <property type="match status" value="1"/>
</dbReference>
<feature type="domain" description="Carboxylesterase type B" evidence="5">
    <location>
        <begin position="389"/>
        <end position="496"/>
    </location>
</feature>
<dbReference type="InterPro" id="IPR029058">
    <property type="entry name" value="AB_hydrolase_fold"/>
</dbReference>
<protein>
    <recommendedName>
        <fullName evidence="3">Carboxylic ester hydrolase</fullName>
        <ecNumber evidence="3">3.1.1.-</ecNumber>
    </recommendedName>
</protein>
<feature type="chain" id="PRO_5044995715" description="Carboxylic ester hydrolase" evidence="3">
    <location>
        <begin position="28"/>
        <end position="524"/>
    </location>
</feature>
<gene>
    <name evidence="6" type="ORF">V1633_25510</name>
</gene>
<accession>A0ABU7RZ90</accession>
<feature type="region of interest" description="Disordered" evidence="4">
    <location>
        <begin position="27"/>
        <end position="48"/>
    </location>
</feature>
<name>A0ABU7RZ90_9ACTN</name>
<evidence type="ECO:0000256" key="1">
    <source>
        <dbReference type="ARBA" id="ARBA00005964"/>
    </source>
</evidence>
<feature type="signal peptide" evidence="3">
    <location>
        <begin position="1"/>
        <end position="27"/>
    </location>
</feature>
<keyword evidence="2 3" id="KW-0378">Hydrolase</keyword>
<dbReference type="InterPro" id="IPR019826">
    <property type="entry name" value="Carboxylesterase_B_AS"/>
</dbReference>
<dbReference type="InterPro" id="IPR050309">
    <property type="entry name" value="Type-B_Carboxylest/Lipase"/>
</dbReference>
<comment type="similarity">
    <text evidence="1 3">Belongs to the type-B carboxylesterase/lipase family.</text>
</comment>
<evidence type="ECO:0000256" key="4">
    <source>
        <dbReference type="SAM" id="MobiDB-lite"/>
    </source>
</evidence>
<keyword evidence="3" id="KW-0732">Signal</keyword>
<feature type="domain" description="Carboxylesterase type B" evidence="5">
    <location>
        <begin position="38"/>
        <end position="354"/>
    </location>
</feature>
<organism evidence="6 7">
    <name type="scientific">Plantactinospora sonchi</name>
    <dbReference type="NCBI Taxonomy" id="1544735"/>
    <lineage>
        <taxon>Bacteria</taxon>
        <taxon>Bacillati</taxon>
        <taxon>Actinomycetota</taxon>
        <taxon>Actinomycetes</taxon>
        <taxon>Micromonosporales</taxon>
        <taxon>Micromonosporaceae</taxon>
        <taxon>Plantactinospora</taxon>
    </lineage>
</organism>